<protein>
    <recommendedName>
        <fullName evidence="2">Nucleotide-diphospho-sugar transferase domain-containing protein</fullName>
    </recommendedName>
</protein>
<accession>A0A7S0F622</accession>
<sequence>MEMLQVYQGIDSFLFLRLRLKLNAMRPLVAPAAYRKRWAVMSTDSNAEYAFLLPLAALVWDKVMRFQPLLLLVGSSWEQPLPESRQQVVLEMLRKMKFRVQVIASSSSINTAAVAQVGRLYACLAEGIKDDDYLLTSDADLIPVSPTHFDSERDWEKKLHLYNPFCCAPLLLPEQGLAAAPDKVDQVRLGAPAFSRGAGVEADHRLLHLPISYAGAEAHVWRELMNLPRSEEEALRKAGVDNILQLAVENRIIHDVGEDKAGRNVASNLKHADLELWHLDQRLWSAKVGAWQHFPAEVEFIPRHGSRDRIDRMHWEVPDSLEGYIDAHLPQPGFDELNWPQVRPLLEKLLRPLPDGERLMGLVDSYHHRYMLAFDDSQVPA</sequence>
<name>A0A7S0F622_9CRYP</name>
<dbReference type="EMBL" id="HBEO01030341">
    <property type="protein sequence ID" value="CAD8502681.1"/>
    <property type="molecule type" value="Transcribed_RNA"/>
</dbReference>
<organism evidence="1">
    <name type="scientific">Hanusia phi</name>
    <dbReference type="NCBI Taxonomy" id="3032"/>
    <lineage>
        <taxon>Eukaryota</taxon>
        <taxon>Cryptophyceae</taxon>
        <taxon>Pyrenomonadales</taxon>
        <taxon>Geminigeraceae</taxon>
        <taxon>Hanusia</taxon>
    </lineage>
</organism>
<reference evidence="1" key="1">
    <citation type="submission" date="2021-01" db="EMBL/GenBank/DDBJ databases">
        <authorList>
            <person name="Corre E."/>
            <person name="Pelletier E."/>
            <person name="Niang G."/>
            <person name="Scheremetjew M."/>
            <person name="Finn R."/>
            <person name="Kale V."/>
            <person name="Holt S."/>
            <person name="Cochrane G."/>
            <person name="Meng A."/>
            <person name="Brown T."/>
            <person name="Cohen L."/>
        </authorList>
    </citation>
    <scope>NUCLEOTIDE SEQUENCE</scope>
    <source>
        <strain evidence="1">CCMP325</strain>
    </source>
</reference>
<evidence type="ECO:0008006" key="2">
    <source>
        <dbReference type="Google" id="ProtNLM"/>
    </source>
</evidence>
<proteinExistence type="predicted"/>
<gene>
    <name evidence="1" type="ORF">HPHI1048_LOCUS20579</name>
</gene>
<evidence type="ECO:0000313" key="1">
    <source>
        <dbReference type="EMBL" id="CAD8502681.1"/>
    </source>
</evidence>
<dbReference type="AlphaFoldDB" id="A0A7S0F622"/>